<keyword evidence="2" id="KW-1185">Reference proteome</keyword>
<dbReference type="RefSeq" id="WP_096353964.1">
    <property type="nucleotide sequence ID" value="NZ_AP017313.1"/>
</dbReference>
<dbReference type="AlphaFoldDB" id="A0A0X8X4L0"/>
<evidence type="ECO:0000313" key="2">
    <source>
        <dbReference type="Proteomes" id="UP000218263"/>
    </source>
</evidence>
<dbReference type="KEGG" id="mgot:MgSA37_03772"/>
<dbReference type="InterPro" id="IPR010133">
    <property type="entry name" value="Bacteriocin_signal_seq"/>
</dbReference>
<sequence>MKKQVKPNGKFSLSKELTKSEMKQVVGGLSGSQTYCSGTPGTPFPVAGSMKIGCQPAYCAGAGHGSFLYCA</sequence>
<protein>
    <submittedName>
        <fullName evidence="1">Uncharacterized protein</fullName>
    </submittedName>
</protein>
<evidence type="ECO:0000313" key="1">
    <source>
        <dbReference type="EMBL" id="BAU55582.1"/>
    </source>
</evidence>
<accession>A0A0X8X4L0</accession>
<dbReference type="OrthoDB" id="798359at2"/>
<proteinExistence type="predicted"/>
<organism evidence="1 2">
    <name type="scientific">Mucilaginibacter gotjawali</name>
    <dbReference type="NCBI Taxonomy" id="1550579"/>
    <lineage>
        <taxon>Bacteria</taxon>
        <taxon>Pseudomonadati</taxon>
        <taxon>Bacteroidota</taxon>
        <taxon>Sphingobacteriia</taxon>
        <taxon>Sphingobacteriales</taxon>
        <taxon>Sphingobacteriaceae</taxon>
        <taxon>Mucilaginibacter</taxon>
    </lineage>
</organism>
<gene>
    <name evidence="1" type="ORF">MgSA37_03772</name>
</gene>
<name>A0A0X8X4L0_9SPHI</name>
<dbReference type="Proteomes" id="UP000218263">
    <property type="component" value="Chromosome"/>
</dbReference>
<reference evidence="1 2" key="1">
    <citation type="submission" date="2015-12" db="EMBL/GenBank/DDBJ databases">
        <title>Genome sequence of Mucilaginibacter gotjawali.</title>
        <authorList>
            <person name="Lee J.S."/>
            <person name="Lee K.C."/>
            <person name="Kim K.K."/>
            <person name="Lee B.W."/>
        </authorList>
    </citation>
    <scope>NUCLEOTIDE SEQUENCE [LARGE SCALE GENOMIC DNA]</scope>
    <source>
        <strain evidence="1 2">SA3-7</strain>
    </source>
</reference>
<dbReference type="EMBL" id="AP017313">
    <property type="protein sequence ID" value="BAU55582.1"/>
    <property type="molecule type" value="Genomic_DNA"/>
</dbReference>
<dbReference type="NCBIfam" id="TIGR01847">
    <property type="entry name" value="bacteriocin_sig"/>
    <property type="match status" value="1"/>
</dbReference>